<dbReference type="Proteomes" id="UP000248889">
    <property type="component" value="Unassembled WGS sequence"/>
</dbReference>
<protein>
    <recommendedName>
        <fullName evidence="4">DUF4012 domain-containing protein</fullName>
    </recommendedName>
</protein>
<feature type="signal peptide" evidence="1">
    <location>
        <begin position="1"/>
        <end position="18"/>
    </location>
</feature>
<dbReference type="OrthoDB" id="3203519at2"/>
<dbReference type="Pfam" id="PF13196">
    <property type="entry name" value="DUF4012"/>
    <property type="match status" value="1"/>
</dbReference>
<evidence type="ECO:0000313" key="3">
    <source>
        <dbReference type="Proteomes" id="UP000248889"/>
    </source>
</evidence>
<organism evidence="2 3">
    <name type="scientific">Streptacidiphilus pinicola</name>
    <dbReference type="NCBI Taxonomy" id="2219663"/>
    <lineage>
        <taxon>Bacteria</taxon>
        <taxon>Bacillati</taxon>
        <taxon>Actinomycetota</taxon>
        <taxon>Actinomycetes</taxon>
        <taxon>Kitasatosporales</taxon>
        <taxon>Streptomycetaceae</taxon>
        <taxon>Streptacidiphilus</taxon>
    </lineage>
</organism>
<gene>
    <name evidence="2" type="ORF">DN069_09715</name>
</gene>
<reference evidence="2 3" key="1">
    <citation type="submission" date="2018-06" db="EMBL/GenBank/DDBJ databases">
        <title>Streptacidiphilus pinicola sp. nov., isolated from pine grove soil.</title>
        <authorList>
            <person name="Roh S.G."/>
            <person name="Park S."/>
            <person name="Kim M.-K."/>
            <person name="Yun B.-R."/>
            <person name="Park J."/>
            <person name="Kim M.J."/>
            <person name="Kim Y.S."/>
            <person name="Kim S.B."/>
        </authorList>
    </citation>
    <scope>NUCLEOTIDE SEQUENCE [LARGE SCALE GENOMIC DNA]</scope>
    <source>
        <strain evidence="2 3">MMS16-CNU450</strain>
    </source>
</reference>
<evidence type="ECO:0000313" key="2">
    <source>
        <dbReference type="EMBL" id="RAG85775.1"/>
    </source>
</evidence>
<dbReference type="AlphaFoldDB" id="A0A2X0K922"/>
<feature type="chain" id="PRO_5039487370" description="DUF4012 domain-containing protein" evidence="1">
    <location>
        <begin position="19"/>
        <end position="571"/>
    </location>
</feature>
<comment type="caution">
    <text evidence="2">The sequence shown here is derived from an EMBL/GenBank/DDBJ whole genome shotgun (WGS) entry which is preliminary data.</text>
</comment>
<keyword evidence="3" id="KW-1185">Reference proteome</keyword>
<keyword evidence="1" id="KW-0732">Signal</keyword>
<dbReference type="EMBL" id="QKYN01000037">
    <property type="protein sequence ID" value="RAG85775.1"/>
    <property type="molecule type" value="Genomic_DNA"/>
</dbReference>
<name>A0A2X0K922_9ACTN</name>
<accession>A0A2X0K922</accession>
<dbReference type="RefSeq" id="WP_111500477.1">
    <property type="nucleotide sequence ID" value="NZ_QKYN01000037.1"/>
</dbReference>
<proteinExistence type="predicted"/>
<evidence type="ECO:0000256" key="1">
    <source>
        <dbReference type="SAM" id="SignalP"/>
    </source>
</evidence>
<dbReference type="InterPro" id="IPR025101">
    <property type="entry name" value="DUF4012"/>
</dbReference>
<evidence type="ECO:0008006" key="4">
    <source>
        <dbReference type="Google" id="ProtNLM"/>
    </source>
</evidence>
<sequence>MALLLPSALLTAWLLAQAWTAEAHLGAAQATVARLRNELLGGASPAQQDRDVVQLRADTGAARRATSGMWWSAMARIPLAGRPLKTVHGIAVAADALATQVLPEVATLRRVAGPAGLVRQDGVDLGALTQTAPVLARLEGSLTEVRHGLEALPDATGLGRVDDARARLTRDVAWLAGAAGEARTAVRLAVPALGGSGPRSYFLGFQTNAEARGTGGLVGAFGVVTANHGRITVHDLSSDDAMAPAPAPVADLGAAFEARYGAAESSRLLANSNLSAHFPYAAQIWTGLWRRRTGQRLDGAIATDPVGLAQLLEATGPVRLPSGELLTASDTVALTESTSYARYTDKAARKRFLVQVAQAVSEALLHGRHDPVSLLRALGHLSADGRLRMWSADPSVQAALEGTELAGIVPERPGPYAALVLNNSAGNKLDYYVDRSLRYDLGPCAGGYRTSTVQIRLTDRAPTSGLPSYITLRSDDPTHPHPPGSTLVWVSFYASMGAQLWDAELDGRPLLMSPSEERGHLVLSTEVELIPGRPRAVDLRLLEPASSAAPVVPVQPLVRPQTTQVLATACS</sequence>